<reference evidence="14 15" key="1">
    <citation type="journal article" date="2015" name="Microbiology (Mosc.)">
        <title>Genomics of the Weissella cibaria species with an examination of its metabolic traits.</title>
        <authorList>
            <person name="Lynch K.M."/>
            <person name="Lucid A."/>
            <person name="Arendt E.K."/>
            <person name="Sleator R.D."/>
            <person name="Lucey B."/>
            <person name="Coffey A."/>
        </authorList>
    </citation>
    <scope>NUCLEOTIDE SEQUENCE [LARGE SCALE GENOMIC DNA]</scope>
    <source>
        <strain evidence="12 15">AB3b</strain>
        <strain evidence="11 14">MG1</strain>
    </source>
</reference>
<evidence type="ECO:0000313" key="14">
    <source>
        <dbReference type="Proteomes" id="UP000032287"/>
    </source>
</evidence>
<gene>
    <name evidence="11" type="primary">znuC_1</name>
    <name evidence="12" type="ORF">ab3b_00116</name>
    <name evidence="13" type="ORF">FO435_11885</name>
    <name evidence="11" type="ORF">QX99_00014</name>
</gene>
<dbReference type="Proteomes" id="UP000032287">
    <property type="component" value="Unassembled WGS sequence"/>
</dbReference>
<dbReference type="InterPro" id="IPR027417">
    <property type="entry name" value="P-loop_NTPase"/>
</dbReference>
<dbReference type="SUPFAM" id="SSF52540">
    <property type="entry name" value="P-loop containing nucleoside triphosphate hydrolases"/>
    <property type="match status" value="1"/>
</dbReference>
<dbReference type="GO" id="GO:0016887">
    <property type="term" value="F:ATP hydrolysis activity"/>
    <property type="evidence" value="ECO:0007669"/>
    <property type="project" value="InterPro"/>
</dbReference>
<dbReference type="EC" id="3.6.3.-" evidence="11"/>
<evidence type="ECO:0000256" key="1">
    <source>
        <dbReference type="ARBA" id="ARBA00004202"/>
    </source>
</evidence>
<dbReference type="Proteomes" id="UP000320012">
    <property type="component" value="Unassembled WGS sequence"/>
</dbReference>
<dbReference type="PANTHER" id="PTHR42771">
    <property type="entry name" value="IRON(3+)-HYDROXAMATE IMPORT ATP-BINDING PROTEIN FHUC"/>
    <property type="match status" value="1"/>
</dbReference>
<evidence type="ECO:0000313" key="16">
    <source>
        <dbReference type="Proteomes" id="UP000320012"/>
    </source>
</evidence>
<evidence type="ECO:0000256" key="7">
    <source>
        <dbReference type="ARBA" id="ARBA00023004"/>
    </source>
</evidence>
<comment type="caution">
    <text evidence="11">The sequence shown here is derived from an EMBL/GenBank/DDBJ whole genome shotgun (WGS) entry which is preliminary data.</text>
</comment>
<dbReference type="RefSeq" id="WP_043709395.1">
    <property type="nucleotide sequence ID" value="NZ_CBCSCI010000015.1"/>
</dbReference>
<dbReference type="Proteomes" id="UP000032289">
    <property type="component" value="Unassembled WGS sequence"/>
</dbReference>
<protein>
    <submittedName>
        <fullName evidence="13">ABC transporter ATP-binding protein</fullName>
    </submittedName>
    <submittedName>
        <fullName evidence="11">ZnuC_1 protein</fullName>
        <ecNumber evidence="11">3.6.3.-</ecNumber>
    </submittedName>
</protein>
<dbReference type="Gene3D" id="3.40.50.300">
    <property type="entry name" value="P-loop containing nucleotide triphosphate hydrolases"/>
    <property type="match status" value="1"/>
</dbReference>
<evidence type="ECO:0000256" key="2">
    <source>
        <dbReference type="ARBA" id="ARBA00022448"/>
    </source>
</evidence>
<feature type="domain" description="ABC transporter" evidence="10">
    <location>
        <begin position="2"/>
        <end position="212"/>
    </location>
</feature>
<evidence type="ECO:0000256" key="8">
    <source>
        <dbReference type="ARBA" id="ARBA00023065"/>
    </source>
</evidence>
<sequence>MLQLKDVDVYRGDQQVLSKVTADLRPQQITSLIGPNGSGKSTLLQLLTKALEPRRGVITGRPLSIALLAQRNELHEPLTVRELLTMTTDVIDDTVVALLQLTALLETPMPELSGGQQQLAWLGFVLQQQPELVILDEPTTYLDLQYQHLFLETLRQLQQQRQFTVIMVLHDLTQAFAYSDQIWLLNDHGQLKSGAVADMADVDQLSTTFKTPLTDVIVNQQHLIVHA</sequence>
<comment type="subcellular location">
    <subcellularLocation>
        <location evidence="1">Cell membrane</location>
        <topology evidence="1">Peripheral membrane protein</topology>
    </subcellularLocation>
</comment>
<evidence type="ECO:0000259" key="10">
    <source>
        <dbReference type="PROSITE" id="PS50893"/>
    </source>
</evidence>
<dbReference type="InterPro" id="IPR003439">
    <property type="entry name" value="ABC_transporter-like_ATP-bd"/>
</dbReference>
<dbReference type="KEGG" id="wcb:AO080_01975"/>
<dbReference type="AlphaFoldDB" id="A0A0D1M368"/>
<evidence type="ECO:0000256" key="4">
    <source>
        <dbReference type="ARBA" id="ARBA00022496"/>
    </source>
</evidence>
<accession>A0A0D1M368</accession>
<keyword evidence="11" id="KW-0378">Hydrolase</keyword>
<evidence type="ECO:0000256" key="5">
    <source>
        <dbReference type="ARBA" id="ARBA00022741"/>
    </source>
</evidence>
<organism evidence="11 14">
    <name type="scientific">Weissella cibaria</name>
    <dbReference type="NCBI Taxonomy" id="137591"/>
    <lineage>
        <taxon>Bacteria</taxon>
        <taxon>Bacillati</taxon>
        <taxon>Bacillota</taxon>
        <taxon>Bacilli</taxon>
        <taxon>Lactobacillales</taxon>
        <taxon>Lactobacillaceae</taxon>
        <taxon>Weissella</taxon>
    </lineage>
</organism>
<evidence type="ECO:0000256" key="3">
    <source>
        <dbReference type="ARBA" id="ARBA00022475"/>
    </source>
</evidence>
<reference evidence="13 16" key="2">
    <citation type="submission" date="2019-07" db="EMBL/GenBank/DDBJ databases">
        <title>Genome sequence of Weissella cibaria GK1.</title>
        <authorList>
            <person name="Choi H.-J."/>
        </authorList>
    </citation>
    <scope>NUCLEOTIDE SEQUENCE [LARGE SCALE GENOMIC DNA]</scope>
    <source>
        <strain evidence="13 16">GK1</strain>
    </source>
</reference>
<dbReference type="SMART" id="SM00382">
    <property type="entry name" value="AAA"/>
    <property type="match status" value="1"/>
</dbReference>
<evidence type="ECO:0000313" key="13">
    <source>
        <dbReference type="EMBL" id="TVV28528.1"/>
    </source>
</evidence>
<keyword evidence="4" id="KW-0410">Iron transport</keyword>
<dbReference type="EMBL" id="JWHT01000004">
    <property type="protein sequence ID" value="KIU25649.1"/>
    <property type="molecule type" value="Genomic_DNA"/>
</dbReference>
<dbReference type="PANTHER" id="PTHR42771:SF2">
    <property type="entry name" value="IRON(3+)-HYDROXAMATE IMPORT ATP-BINDING PROTEIN FHUC"/>
    <property type="match status" value="1"/>
</dbReference>
<keyword evidence="3" id="KW-1003">Cell membrane</keyword>
<name>A0A0D1M368_9LACO</name>
<keyword evidence="5" id="KW-0547">Nucleotide-binding</keyword>
<evidence type="ECO:0000256" key="6">
    <source>
        <dbReference type="ARBA" id="ARBA00022840"/>
    </source>
</evidence>
<evidence type="ECO:0000313" key="11">
    <source>
        <dbReference type="EMBL" id="KIU22511.1"/>
    </source>
</evidence>
<keyword evidence="2" id="KW-0813">Transport</keyword>
<dbReference type="InterPro" id="IPR051535">
    <property type="entry name" value="Siderophore_ABC-ATPase"/>
</dbReference>
<evidence type="ECO:0000313" key="15">
    <source>
        <dbReference type="Proteomes" id="UP000032289"/>
    </source>
</evidence>
<proteinExistence type="predicted"/>
<dbReference type="OrthoDB" id="9787851at2"/>
<keyword evidence="8" id="KW-0406">Ion transport</keyword>
<dbReference type="PROSITE" id="PS50893">
    <property type="entry name" value="ABC_TRANSPORTER_2"/>
    <property type="match status" value="1"/>
</dbReference>
<dbReference type="eggNOG" id="COG1120">
    <property type="taxonomic scope" value="Bacteria"/>
</dbReference>
<evidence type="ECO:0000313" key="12">
    <source>
        <dbReference type="EMBL" id="KIU25649.1"/>
    </source>
</evidence>
<keyword evidence="6 13" id="KW-0067">ATP-binding</keyword>
<dbReference type="PATRIC" id="fig|137591.24.peg.119"/>
<dbReference type="Pfam" id="PF00005">
    <property type="entry name" value="ABC_tran"/>
    <property type="match status" value="1"/>
</dbReference>
<dbReference type="GO" id="GO:0006826">
    <property type="term" value="P:iron ion transport"/>
    <property type="evidence" value="ECO:0007669"/>
    <property type="project" value="UniProtKB-KW"/>
</dbReference>
<keyword evidence="7" id="KW-0408">Iron</keyword>
<dbReference type="EMBL" id="JWHU01000001">
    <property type="protein sequence ID" value="KIU22511.1"/>
    <property type="molecule type" value="Genomic_DNA"/>
</dbReference>
<dbReference type="GO" id="GO:0005524">
    <property type="term" value="F:ATP binding"/>
    <property type="evidence" value="ECO:0007669"/>
    <property type="project" value="UniProtKB-KW"/>
</dbReference>
<keyword evidence="14" id="KW-1185">Reference proteome</keyword>
<dbReference type="STRING" id="137591.AO080_01975"/>
<dbReference type="InterPro" id="IPR003593">
    <property type="entry name" value="AAA+_ATPase"/>
</dbReference>
<dbReference type="GO" id="GO:0005886">
    <property type="term" value="C:plasma membrane"/>
    <property type="evidence" value="ECO:0007669"/>
    <property type="project" value="UniProtKB-SubCell"/>
</dbReference>
<evidence type="ECO:0000256" key="9">
    <source>
        <dbReference type="ARBA" id="ARBA00023136"/>
    </source>
</evidence>
<keyword evidence="9" id="KW-0472">Membrane</keyword>
<dbReference type="EMBL" id="VNHC01000002">
    <property type="protein sequence ID" value="TVV28528.1"/>
    <property type="molecule type" value="Genomic_DNA"/>
</dbReference>